<dbReference type="EMBL" id="PCRP01000075">
    <property type="protein sequence ID" value="PIP23171.1"/>
    <property type="molecule type" value="Genomic_DNA"/>
</dbReference>
<comment type="caution">
    <text evidence="1">The sequence shown here is derived from an EMBL/GenBank/DDBJ whole genome shotgun (WGS) entry which is preliminary data.</text>
</comment>
<dbReference type="AlphaFoldDB" id="A0A2G9YXI6"/>
<evidence type="ECO:0000313" key="1">
    <source>
        <dbReference type="EMBL" id="PIP23171.1"/>
    </source>
</evidence>
<dbReference type="Proteomes" id="UP000230273">
    <property type="component" value="Unassembled WGS sequence"/>
</dbReference>
<accession>A0A2G9YXI6</accession>
<gene>
    <name evidence="1" type="ORF">COX36_04770</name>
</gene>
<protein>
    <submittedName>
        <fullName evidence="1">Uncharacterized protein</fullName>
    </submittedName>
</protein>
<proteinExistence type="predicted"/>
<reference evidence="1 2" key="1">
    <citation type="submission" date="2017-09" db="EMBL/GenBank/DDBJ databases">
        <title>Depth-based differentiation of microbial function through sediment-hosted aquifers and enrichment of novel symbionts in the deep terrestrial subsurface.</title>
        <authorList>
            <person name="Probst A.J."/>
            <person name="Ladd B."/>
            <person name="Jarett J.K."/>
            <person name="Geller-Mcgrath D.E."/>
            <person name="Sieber C.M."/>
            <person name="Emerson J.B."/>
            <person name="Anantharaman K."/>
            <person name="Thomas B.C."/>
            <person name="Malmstrom R."/>
            <person name="Stieglmeier M."/>
            <person name="Klingl A."/>
            <person name="Woyke T."/>
            <person name="Ryan C.M."/>
            <person name="Banfield J.F."/>
        </authorList>
    </citation>
    <scope>NUCLEOTIDE SEQUENCE [LARGE SCALE GENOMIC DNA]</scope>
    <source>
        <strain evidence="1">CG23_combo_of_CG06-09_8_20_14_all_38_19</strain>
    </source>
</reference>
<evidence type="ECO:0000313" key="2">
    <source>
        <dbReference type="Proteomes" id="UP000230273"/>
    </source>
</evidence>
<organism evidence="1 2">
    <name type="scientific">Candidatus Nealsonbacteria bacterium CG23_combo_of_CG06-09_8_20_14_all_38_19</name>
    <dbReference type="NCBI Taxonomy" id="1974721"/>
    <lineage>
        <taxon>Bacteria</taxon>
        <taxon>Candidatus Nealsoniibacteriota</taxon>
    </lineage>
</organism>
<name>A0A2G9YXI6_9BACT</name>
<sequence>MSKTNRIKIRTCPPGRTLFLGSLEINNNNLSAGLNIGLLISNEVRNKVLAVSKVLIILISPNGWLRGFSS</sequence>